<sequence>MDKLLSSSSSIQQQIPKANLHTSLSLSRNKHFVVKKNLSAKYLIYPIVA</sequence>
<reference evidence="1" key="1">
    <citation type="submission" date="2021-02" db="EMBL/GenBank/DDBJ databases">
        <authorList>
            <person name="Nowell W R."/>
        </authorList>
    </citation>
    <scope>NUCLEOTIDE SEQUENCE</scope>
</reference>
<evidence type="ECO:0000313" key="2">
    <source>
        <dbReference type="Proteomes" id="UP000676336"/>
    </source>
</evidence>
<dbReference type="AlphaFoldDB" id="A0A8S2SSY5"/>
<dbReference type="Proteomes" id="UP000676336">
    <property type="component" value="Unassembled WGS sequence"/>
</dbReference>
<protein>
    <submittedName>
        <fullName evidence="1">Uncharacterized protein</fullName>
    </submittedName>
</protein>
<accession>A0A8S2SSY5</accession>
<comment type="caution">
    <text evidence="1">The sequence shown here is derived from an EMBL/GenBank/DDBJ whole genome shotgun (WGS) entry which is preliminary data.</text>
</comment>
<evidence type="ECO:0000313" key="1">
    <source>
        <dbReference type="EMBL" id="CAF4247444.1"/>
    </source>
</evidence>
<name>A0A8S2SSY5_9BILA</name>
<proteinExistence type="predicted"/>
<organism evidence="1 2">
    <name type="scientific">Rotaria magnacalcarata</name>
    <dbReference type="NCBI Taxonomy" id="392030"/>
    <lineage>
        <taxon>Eukaryota</taxon>
        <taxon>Metazoa</taxon>
        <taxon>Spiralia</taxon>
        <taxon>Gnathifera</taxon>
        <taxon>Rotifera</taxon>
        <taxon>Eurotatoria</taxon>
        <taxon>Bdelloidea</taxon>
        <taxon>Philodinida</taxon>
        <taxon>Philodinidae</taxon>
        <taxon>Rotaria</taxon>
    </lineage>
</organism>
<gene>
    <name evidence="1" type="ORF">SMN809_LOCUS23846</name>
</gene>
<feature type="non-terminal residue" evidence="1">
    <location>
        <position position="49"/>
    </location>
</feature>
<dbReference type="EMBL" id="CAJOBI010026410">
    <property type="protein sequence ID" value="CAF4247444.1"/>
    <property type="molecule type" value="Genomic_DNA"/>
</dbReference>